<protein>
    <submittedName>
        <fullName evidence="2">Uncharacterized protein</fullName>
    </submittedName>
</protein>
<sequence>MRKDEFGWFLPSAELPVAQQEVSVSLFDDLFSFVLIQQFAVPHSFVESKMSLSPPSLLQLGEISSFEIRIEKQGAPPRIIRSEVTTEPPASSIDRRAIELGIVQPLSTIRATLVYSGRPPIVGDDNIDLVLPAPVVFPTDGAPFKFSMVISLSHSKVTKSDLFFPFFFTSSLVRPSITSPSGHPILSNLLTRPSTVTIAHPQTEAFRQLDLHIIATLTPQIPLPLTPLALPLYSGAWEEAPQLTPPRQTGLVALTLALLHRADQQSGRAIPTGVIQTPTLSVPGVPLEPPYGSPLPGISCGISVEFLIDAHLSGVAFAAAQRACCLALQAIPPTARGVHFNIFTYSATPEGDGVLTPLMGARPVPLTDATMPHAMRRLACLRPTLGPCQRNPRERLAYSLVEWLYRPLPLAACPGMAGPVPAVQQRWAVVLSTGDCCPGAGMEDSTAGDGGDVLSQVGHTPCPCACPQQLLGTTPPAVAGHHPPHPLTGIHEGPHPSRPSQTIQ</sequence>
<comment type="caution">
    <text evidence="2">The sequence shown here is derived from an EMBL/GenBank/DDBJ whole genome shotgun (WGS) entry which is preliminary data.</text>
</comment>
<reference evidence="2" key="1">
    <citation type="journal article" date="2022" name="bioRxiv">
        <title>Genomics of Preaxostyla Flagellates Illuminates Evolutionary Transitions and the Path Towards Mitochondrial Loss.</title>
        <authorList>
            <person name="Novak L.V.F."/>
            <person name="Treitli S.C."/>
            <person name="Pyrih J."/>
            <person name="Halakuc P."/>
            <person name="Pipaliya S.V."/>
            <person name="Vacek V."/>
            <person name="Brzon O."/>
            <person name="Soukal P."/>
            <person name="Eme L."/>
            <person name="Dacks J.B."/>
            <person name="Karnkowska A."/>
            <person name="Elias M."/>
            <person name="Hampl V."/>
        </authorList>
    </citation>
    <scope>NUCLEOTIDE SEQUENCE</scope>
    <source>
        <strain evidence="2">RCP-MX</strain>
    </source>
</reference>
<accession>A0ABQ8U1P7</accession>
<evidence type="ECO:0000256" key="1">
    <source>
        <dbReference type="SAM" id="MobiDB-lite"/>
    </source>
</evidence>
<proteinExistence type="predicted"/>
<feature type="region of interest" description="Disordered" evidence="1">
    <location>
        <begin position="475"/>
        <end position="504"/>
    </location>
</feature>
<keyword evidence="3" id="KW-1185">Reference proteome</keyword>
<evidence type="ECO:0000313" key="3">
    <source>
        <dbReference type="Proteomes" id="UP001141327"/>
    </source>
</evidence>
<dbReference type="Proteomes" id="UP001141327">
    <property type="component" value="Unassembled WGS sequence"/>
</dbReference>
<organism evidence="2 3">
    <name type="scientific">Paratrimastix pyriformis</name>
    <dbReference type="NCBI Taxonomy" id="342808"/>
    <lineage>
        <taxon>Eukaryota</taxon>
        <taxon>Metamonada</taxon>
        <taxon>Preaxostyla</taxon>
        <taxon>Paratrimastigidae</taxon>
        <taxon>Paratrimastix</taxon>
    </lineage>
</organism>
<name>A0ABQ8U1P7_9EUKA</name>
<dbReference type="EMBL" id="JAPMOS010000546">
    <property type="protein sequence ID" value="KAJ4452393.1"/>
    <property type="molecule type" value="Genomic_DNA"/>
</dbReference>
<gene>
    <name evidence="2" type="ORF">PAPYR_13473</name>
</gene>
<evidence type="ECO:0000313" key="2">
    <source>
        <dbReference type="EMBL" id="KAJ4452393.1"/>
    </source>
</evidence>